<dbReference type="Pfam" id="PF01320">
    <property type="entry name" value="Colicin_Pyocin"/>
    <property type="match status" value="1"/>
</dbReference>
<dbReference type="SUPFAM" id="SSF47345">
    <property type="entry name" value="Colicin E immunity proteins"/>
    <property type="match status" value="1"/>
</dbReference>
<dbReference type="InterPro" id="IPR000290">
    <property type="entry name" value="Colicin_pyocin"/>
</dbReference>
<dbReference type="InterPro" id="IPR035900">
    <property type="entry name" value="Colicin_E_sf"/>
</dbReference>
<proteinExistence type="inferred from homology"/>
<reference evidence="3 4" key="1">
    <citation type="submission" date="2018-06" db="EMBL/GenBank/DDBJ databases">
        <authorList>
            <consortium name="Pathogen Informatics"/>
            <person name="Doyle S."/>
        </authorList>
    </citation>
    <scope>NUCLEOTIDE SEQUENCE [LARGE SCALE GENOMIC DNA]</scope>
    <source>
        <strain evidence="3 4">NCTC8256</strain>
    </source>
</reference>
<dbReference type="Gene3D" id="1.10.1200.20">
    <property type="entry name" value="Colicin E immunity protein"/>
    <property type="match status" value="1"/>
</dbReference>
<comment type="similarity">
    <text evidence="1">Belongs to the colicins ColE2/ColE8/ColE9 and pyocins S1/S2 family.</text>
</comment>
<dbReference type="AlphaFoldDB" id="A0A379VLF2"/>
<protein>
    <submittedName>
        <fullName evidence="3">Colicin immunity protein ImmE2</fullName>
    </submittedName>
</protein>
<evidence type="ECO:0000256" key="2">
    <source>
        <dbReference type="ARBA" id="ARBA00023025"/>
    </source>
</evidence>
<sequence>MKLKENISDYTESEFIDFLRVIFSENGVGYR</sequence>
<keyword evidence="2" id="KW-0079">Bacteriocin immunity</keyword>
<evidence type="ECO:0000313" key="3">
    <source>
        <dbReference type="EMBL" id="SUH07121.1"/>
    </source>
</evidence>
<accession>A0A379VLF2</accession>
<gene>
    <name evidence="3" type="ORF">NCTC8256_00999</name>
</gene>
<dbReference type="GO" id="GO:0015643">
    <property type="term" value="F:toxic substance binding"/>
    <property type="evidence" value="ECO:0007669"/>
    <property type="project" value="InterPro"/>
</dbReference>
<dbReference type="Proteomes" id="UP000254346">
    <property type="component" value="Unassembled WGS sequence"/>
</dbReference>
<evidence type="ECO:0000256" key="1">
    <source>
        <dbReference type="ARBA" id="ARBA00009346"/>
    </source>
</evidence>
<dbReference type="GO" id="GO:0030153">
    <property type="term" value="P:bacteriocin immunity"/>
    <property type="evidence" value="ECO:0007669"/>
    <property type="project" value="UniProtKB-KW"/>
</dbReference>
<dbReference type="EMBL" id="UGXR01000001">
    <property type="protein sequence ID" value="SUH07121.1"/>
    <property type="molecule type" value="Genomic_DNA"/>
</dbReference>
<evidence type="ECO:0000313" key="4">
    <source>
        <dbReference type="Proteomes" id="UP000254346"/>
    </source>
</evidence>
<name>A0A379VLF2_SALET</name>
<organism evidence="3 4">
    <name type="scientific">Salmonella enterica I</name>
    <dbReference type="NCBI Taxonomy" id="59201"/>
    <lineage>
        <taxon>Bacteria</taxon>
        <taxon>Pseudomonadati</taxon>
        <taxon>Pseudomonadota</taxon>
        <taxon>Gammaproteobacteria</taxon>
        <taxon>Enterobacterales</taxon>
        <taxon>Enterobacteriaceae</taxon>
        <taxon>Salmonella</taxon>
    </lineage>
</organism>